<feature type="compositionally biased region" description="Basic and acidic residues" evidence="1">
    <location>
        <begin position="51"/>
        <end position="63"/>
    </location>
</feature>
<feature type="region of interest" description="Disordered" evidence="1">
    <location>
        <begin position="50"/>
        <end position="143"/>
    </location>
</feature>
<feature type="non-terminal residue" evidence="2">
    <location>
        <position position="143"/>
    </location>
</feature>
<protein>
    <submittedName>
        <fullName evidence="2">Uncharacterized protein</fullName>
    </submittedName>
</protein>
<gene>
    <name evidence="2" type="ORF">DZF91_03145</name>
</gene>
<dbReference type="Proteomes" id="UP000261811">
    <property type="component" value="Unassembled WGS sequence"/>
</dbReference>
<feature type="compositionally biased region" description="Basic and acidic residues" evidence="1">
    <location>
        <begin position="128"/>
        <end position="143"/>
    </location>
</feature>
<evidence type="ECO:0000313" key="2">
    <source>
        <dbReference type="EMBL" id="RFU43073.1"/>
    </source>
</evidence>
<accession>A0A372JSR4</accession>
<feature type="compositionally biased region" description="Low complexity" evidence="1">
    <location>
        <begin position="108"/>
        <end position="124"/>
    </location>
</feature>
<organism evidence="2 3">
    <name type="scientific">Actinomadura logoneensis</name>
    <dbReference type="NCBI Taxonomy" id="2293572"/>
    <lineage>
        <taxon>Bacteria</taxon>
        <taxon>Bacillati</taxon>
        <taxon>Actinomycetota</taxon>
        <taxon>Actinomycetes</taxon>
        <taxon>Streptosporangiales</taxon>
        <taxon>Thermomonosporaceae</taxon>
        <taxon>Actinomadura</taxon>
    </lineage>
</organism>
<dbReference type="AlphaFoldDB" id="A0A372JSR4"/>
<proteinExistence type="predicted"/>
<evidence type="ECO:0000313" key="3">
    <source>
        <dbReference type="Proteomes" id="UP000261811"/>
    </source>
</evidence>
<evidence type="ECO:0000256" key="1">
    <source>
        <dbReference type="SAM" id="MobiDB-lite"/>
    </source>
</evidence>
<dbReference type="EMBL" id="QURH01000066">
    <property type="protein sequence ID" value="RFU43073.1"/>
    <property type="molecule type" value="Genomic_DNA"/>
</dbReference>
<keyword evidence="3" id="KW-1185">Reference proteome</keyword>
<reference evidence="2 3" key="1">
    <citation type="submission" date="2018-08" db="EMBL/GenBank/DDBJ databases">
        <title>Actinomadura jelena sp. nov., a novel Actinomycete isolated from soil in Chad.</title>
        <authorList>
            <person name="Shi L."/>
        </authorList>
    </citation>
    <scope>NUCLEOTIDE SEQUENCE [LARGE SCALE GENOMIC DNA]</scope>
    <source>
        <strain evidence="2 3">NEAU-G17</strain>
    </source>
</reference>
<comment type="caution">
    <text evidence="2">The sequence shown here is derived from an EMBL/GenBank/DDBJ whole genome shotgun (WGS) entry which is preliminary data.</text>
</comment>
<sequence length="143" mass="14768">MGRDLEGWRQRPARAGEPDGRAAPGRQGGEAVDGGRRVAAVVLFPQVGEQLPERRQSRPRFGEDGVEASGVGGVGRIPRVPSRGAAQAVGDPPAFRRGGGGDPSFEFVAVPGVGGVPASPARGGVRAEGPDRQARDGERRGED</sequence>
<name>A0A372JSR4_9ACTN</name>
<feature type="compositionally biased region" description="Basic and acidic residues" evidence="1">
    <location>
        <begin position="1"/>
        <end position="20"/>
    </location>
</feature>
<feature type="region of interest" description="Disordered" evidence="1">
    <location>
        <begin position="1"/>
        <end position="33"/>
    </location>
</feature>